<proteinExistence type="predicted"/>
<feature type="non-terminal residue" evidence="1">
    <location>
        <position position="808"/>
    </location>
</feature>
<dbReference type="AlphaFoldDB" id="A0A4Y7PFY6"/>
<evidence type="ECO:0000313" key="1">
    <source>
        <dbReference type="EMBL" id="TDL13399.1"/>
    </source>
</evidence>
<sequence length="808" mass="91890">MSDFDIPVDNPLEPEVIIYGMDMSDFDISVDHPLEPEVIIHGMAMSDFDILVEIPLEPEVIIHGMDMSDFDYSETDEEFPMSSDPGDFHSIMKTHVEHSDGEDLLNTTGTDNGVISELSSTHKIYPTMSNASGDLWKTCWEFSMSLVTPTIHSSLLEYSITFHQVSQLHLKAFFLPFKYLHIASTPLTQKQVVRVVQWKGGEMPKLPVIFIIQTPQNSTALICLDDENNCATVWGTNKEVFQWTWLGNRGFEVWQEIQAAFGWRATEWTTVDINHRRVEIVIKQLQWDGEQQLPFCAKAWRHALGYFLNPHSLPLLHNVLNKFPQETTWYQWWRANVKIVPDVFMVTERDQGVLEATPRMVQEDPDGNADTDTDADADAHVEEILDQDMEDEDLAYAQMQNSMPEDEELVECDGTAYFKSRVTERRRNGQGHLAIGRRTKKKPQLAGTSFGHLAIPWQATTAPTSHYSKSFDTWVNLPRIETHPNPNTEDALSLWLDYGYRLMDLFFQMFWSDQATTAHRRLYPTVEFDNPPPATDAATDTMQRTAMYNPSDIQPDKQTDIDNAMDGHAISINEVNQRAGQINAVKWAWLYITGVDPSRADEPTLILQPELDEVKEVDITLEHDIDSLVWTGPKLSFKGLIRLHLTFNPSFNLKKTNNASVNVVQPLTEGEHDAGMDDTSFVKPTWLSHIPHMVMASYDRLTLLRTFTDEVIIPSLKKNVSEGVLPYAVLNFELAMMKARGPGGNLTKFDIPLQPGQWESFQESMRFKISSEPNLAMFAGFFMCLDMKGVKLETKPSSQDPATSTPME</sequence>
<dbReference type="VEuPathDB" id="FungiDB:BD410DRAFT_810585"/>
<accession>A0A4Y7PFY6</accession>
<dbReference type="STRING" id="50990.A0A4Y7PFY6"/>
<evidence type="ECO:0000313" key="2">
    <source>
        <dbReference type="Proteomes" id="UP000294933"/>
    </source>
</evidence>
<name>A0A4Y7PFY6_9AGAM</name>
<keyword evidence="2" id="KW-1185">Reference proteome</keyword>
<dbReference type="Proteomes" id="UP000294933">
    <property type="component" value="Unassembled WGS sequence"/>
</dbReference>
<dbReference type="EMBL" id="ML170652">
    <property type="protein sequence ID" value="TDL13399.1"/>
    <property type="molecule type" value="Genomic_DNA"/>
</dbReference>
<reference evidence="1 2" key="1">
    <citation type="submission" date="2018-06" db="EMBL/GenBank/DDBJ databases">
        <title>A transcriptomic atlas of mushroom development highlights an independent origin of complex multicellularity.</title>
        <authorList>
            <consortium name="DOE Joint Genome Institute"/>
            <person name="Krizsan K."/>
            <person name="Almasi E."/>
            <person name="Merenyi Z."/>
            <person name="Sahu N."/>
            <person name="Viragh M."/>
            <person name="Koszo T."/>
            <person name="Mondo S."/>
            <person name="Kiss B."/>
            <person name="Balint B."/>
            <person name="Kues U."/>
            <person name="Barry K."/>
            <person name="Hegedus J.C."/>
            <person name="Henrissat B."/>
            <person name="Johnson J."/>
            <person name="Lipzen A."/>
            <person name="Ohm R."/>
            <person name="Nagy I."/>
            <person name="Pangilinan J."/>
            <person name="Yan J."/>
            <person name="Xiong Y."/>
            <person name="Grigoriev I.V."/>
            <person name="Hibbett D.S."/>
            <person name="Nagy L.G."/>
        </authorList>
    </citation>
    <scope>NUCLEOTIDE SEQUENCE [LARGE SCALE GENOMIC DNA]</scope>
    <source>
        <strain evidence="1 2">SZMC22713</strain>
    </source>
</reference>
<gene>
    <name evidence="1" type="ORF">BD410DRAFT_810585</name>
</gene>
<organism evidence="1 2">
    <name type="scientific">Rickenella mellea</name>
    <dbReference type="NCBI Taxonomy" id="50990"/>
    <lineage>
        <taxon>Eukaryota</taxon>
        <taxon>Fungi</taxon>
        <taxon>Dikarya</taxon>
        <taxon>Basidiomycota</taxon>
        <taxon>Agaricomycotina</taxon>
        <taxon>Agaricomycetes</taxon>
        <taxon>Hymenochaetales</taxon>
        <taxon>Rickenellaceae</taxon>
        <taxon>Rickenella</taxon>
    </lineage>
</organism>
<protein>
    <submittedName>
        <fullName evidence="1">Uncharacterized protein</fullName>
    </submittedName>
</protein>